<dbReference type="InterPro" id="IPR000847">
    <property type="entry name" value="LysR_HTH_N"/>
</dbReference>
<keyword evidence="4" id="KW-0804">Transcription</keyword>
<evidence type="ECO:0000256" key="3">
    <source>
        <dbReference type="ARBA" id="ARBA00023125"/>
    </source>
</evidence>
<dbReference type="PANTHER" id="PTHR30346:SF30">
    <property type="entry name" value="SMALL NEUTRAL PROTEASE REGULATORY PROTEIN"/>
    <property type="match status" value="1"/>
</dbReference>
<keyword evidence="7" id="KW-1185">Reference proteome</keyword>
<name>A0ABQ6PBA3_9SPHN</name>
<dbReference type="Pfam" id="PF03466">
    <property type="entry name" value="LysR_substrate"/>
    <property type="match status" value="1"/>
</dbReference>
<reference evidence="6 7" key="1">
    <citation type="submission" date="2023-06" db="EMBL/GenBank/DDBJ databases">
        <title>Draft genome sequence of Novosphingobium sp. strain IK01.</title>
        <authorList>
            <person name="Hatamoto M."/>
            <person name="Ikarashi T."/>
            <person name="Yamaguchi T."/>
        </authorList>
    </citation>
    <scope>NUCLEOTIDE SEQUENCE [LARGE SCALE GENOMIC DNA]</scope>
    <source>
        <strain evidence="6 7">IK01</strain>
    </source>
</reference>
<keyword evidence="2" id="KW-0805">Transcription regulation</keyword>
<evidence type="ECO:0000256" key="2">
    <source>
        <dbReference type="ARBA" id="ARBA00023015"/>
    </source>
</evidence>
<dbReference type="InterPro" id="IPR036390">
    <property type="entry name" value="WH_DNA-bd_sf"/>
</dbReference>
<dbReference type="InterPro" id="IPR036388">
    <property type="entry name" value="WH-like_DNA-bd_sf"/>
</dbReference>
<evidence type="ECO:0000313" key="6">
    <source>
        <dbReference type="EMBL" id="GMM62541.1"/>
    </source>
</evidence>
<protein>
    <submittedName>
        <fullName evidence="6">Itaconate degradation transcriptional regulator RipR</fullName>
    </submittedName>
</protein>
<dbReference type="Proteomes" id="UP001187221">
    <property type="component" value="Unassembled WGS sequence"/>
</dbReference>
<sequence>MELRQIRYFLAVAEESNFTRAAHRLGISQPPLSLQIKALEEELGAQLFHRIPQGAELTIAGKILRDRIAAIPDLIAAAVRDTQRAAKGETGSLRVGFTGSSAFNHRVPNTIRAFRRKFPEVELSLSENNSQGLVTALRAGTLDAAFIRPTAIDRTGLRIYPLEEEPLIVALPSSRAPPSDPVRLIDLAQDPLIVTPRSLGPTLFDETVALCRRCGFEPIMGQSAPQVASVLALVAAEIGFALVPGTMRETALLGVNYYALEETATVTLALAIRSEEHAPAVLAFTAESRFPEPG</sequence>
<comment type="similarity">
    <text evidence="1">Belongs to the LysR transcriptional regulatory family.</text>
</comment>
<proteinExistence type="inferred from homology"/>
<feature type="domain" description="HTH lysR-type" evidence="5">
    <location>
        <begin position="1"/>
        <end position="58"/>
    </location>
</feature>
<dbReference type="InterPro" id="IPR005119">
    <property type="entry name" value="LysR_subst-bd"/>
</dbReference>
<evidence type="ECO:0000256" key="1">
    <source>
        <dbReference type="ARBA" id="ARBA00009437"/>
    </source>
</evidence>
<accession>A0ABQ6PBA3</accession>
<dbReference type="EMBL" id="BTFW01000003">
    <property type="protein sequence ID" value="GMM62541.1"/>
    <property type="molecule type" value="Genomic_DNA"/>
</dbReference>
<dbReference type="PANTHER" id="PTHR30346">
    <property type="entry name" value="TRANSCRIPTIONAL DUAL REGULATOR HCAR-RELATED"/>
    <property type="match status" value="1"/>
</dbReference>
<dbReference type="SUPFAM" id="SSF53850">
    <property type="entry name" value="Periplasmic binding protein-like II"/>
    <property type="match status" value="1"/>
</dbReference>
<gene>
    <name evidence="6" type="primary">ripR</name>
    <name evidence="6" type="ORF">NUTIK01_33180</name>
</gene>
<dbReference type="SUPFAM" id="SSF46785">
    <property type="entry name" value="Winged helix' DNA-binding domain"/>
    <property type="match status" value="1"/>
</dbReference>
<dbReference type="Pfam" id="PF00126">
    <property type="entry name" value="HTH_1"/>
    <property type="match status" value="1"/>
</dbReference>
<organism evidence="6 7">
    <name type="scientific">Novosphingobium pituita</name>
    <dbReference type="NCBI Taxonomy" id="3056842"/>
    <lineage>
        <taxon>Bacteria</taxon>
        <taxon>Pseudomonadati</taxon>
        <taxon>Pseudomonadota</taxon>
        <taxon>Alphaproteobacteria</taxon>
        <taxon>Sphingomonadales</taxon>
        <taxon>Sphingomonadaceae</taxon>
        <taxon>Novosphingobium</taxon>
    </lineage>
</organism>
<dbReference type="Gene3D" id="1.10.10.10">
    <property type="entry name" value="Winged helix-like DNA-binding domain superfamily/Winged helix DNA-binding domain"/>
    <property type="match status" value="1"/>
</dbReference>
<evidence type="ECO:0000256" key="4">
    <source>
        <dbReference type="ARBA" id="ARBA00023163"/>
    </source>
</evidence>
<evidence type="ECO:0000313" key="7">
    <source>
        <dbReference type="Proteomes" id="UP001187221"/>
    </source>
</evidence>
<dbReference type="Gene3D" id="3.40.190.10">
    <property type="entry name" value="Periplasmic binding protein-like II"/>
    <property type="match status" value="2"/>
</dbReference>
<keyword evidence="3" id="KW-0238">DNA-binding</keyword>
<evidence type="ECO:0000259" key="5">
    <source>
        <dbReference type="PROSITE" id="PS50931"/>
    </source>
</evidence>
<dbReference type="PROSITE" id="PS50931">
    <property type="entry name" value="HTH_LYSR"/>
    <property type="match status" value="1"/>
</dbReference>
<comment type="caution">
    <text evidence="6">The sequence shown here is derived from an EMBL/GenBank/DDBJ whole genome shotgun (WGS) entry which is preliminary data.</text>
</comment>
<dbReference type="PRINTS" id="PR00039">
    <property type="entry name" value="HTHLYSR"/>
</dbReference>